<accession>A0A8J0TNX5</accession>
<keyword evidence="3" id="KW-0963">Cytoplasm</keyword>
<name>A0A8J0TNX5_XENLA</name>
<dbReference type="GO" id="GO:0070652">
    <property type="term" value="C:HAUS complex"/>
    <property type="evidence" value="ECO:0000318"/>
    <property type="project" value="GO_Central"/>
</dbReference>
<evidence type="ECO:0000259" key="10">
    <source>
        <dbReference type="Pfam" id="PF14932"/>
    </source>
</evidence>
<dbReference type="RefSeq" id="XP_018088706.1">
    <property type="nucleotide sequence ID" value="XM_018233217.2"/>
</dbReference>
<evidence type="ECO:0000256" key="1">
    <source>
        <dbReference type="ARBA" id="ARBA00004186"/>
    </source>
</evidence>
<keyword evidence="4" id="KW-0132">Cell division</keyword>
<keyword evidence="8" id="KW-0206">Cytoskeleton</keyword>
<sequence length="579" mass="66197">MLARQRSTCFLLDPPRVHGSDFVEMLQLIGYPGAADLKGEDFDWLCESNEEAEVFLGWLCGAVDQHNALNAEQLDAYSALIASEQPILEAEELHSLYVGRGGNEGDWEMEDMKSLEELEAEVQSLRNLRLHRLHSRNKLESLGFVLLNNRLSLEKWEKEEDKILNRTKEGLAGLNTRSNAALAKLRDMASEIGGLHCAQSASDLFVSLFDLEGYMRLEETCWRELEECAMKMLPVKKEEVEQDRKAQQEIGEEIERMRTVWASQRMQLSLALGTLSGKEEVLSWINGNEAEQWDPLRIPSLEREAQSLESEVETLQTQRLPTSVCGASLGLCIPAHQGWLHMKQEQLTWVEQAQAPISDALIHQLSRLQLVELGLLAEMKAHRQTESLLRGLINEMGIWNSDLGKRILGPMELRLTSQWLTPLRIDSRDQTAVRLSMMLDDPNNQKELFPKYEALQRRGAALVQELMALNNRLHGCLPQTAGLEQECDELHHCLCRGTPNLQLREPILTVSFETLSSSVSQFNQWCLDCLRDLERKKLSIQTSRLYQERQLYVMFYRDPALLSTTVEDLEKRVEELQLH</sequence>
<dbReference type="GO" id="GO:0005874">
    <property type="term" value="C:microtubule"/>
    <property type="evidence" value="ECO:0007669"/>
    <property type="project" value="UniProtKB-KW"/>
</dbReference>
<dbReference type="GO" id="GO:0051225">
    <property type="term" value="P:spindle assembly"/>
    <property type="evidence" value="ECO:0000318"/>
    <property type="project" value="GO_Central"/>
</dbReference>
<dbReference type="PANTHER" id="PTHR19378">
    <property type="entry name" value="GOLGIN- RELATED"/>
    <property type="match status" value="1"/>
</dbReference>
<evidence type="ECO:0000256" key="3">
    <source>
        <dbReference type="ARBA" id="ARBA00022490"/>
    </source>
</evidence>
<dbReference type="RefSeq" id="XP_018088707.1">
    <property type="nucleotide sequence ID" value="XM_018233218.2"/>
</dbReference>
<dbReference type="Proteomes" id="UP000186698">
    <property type="component" value="Chromosome 8S"/>
</dbReference>
<comment type="subcellular location">
    <subcellularLocation>
        <location evidence="1">Cytoplasm</location>
        <location evidence="1">Cytoskeleton</location>
        <location evidence="1">Spindle</location>
    </subcellularLocation>
</comment>
<gene>
    <name evidence="12 13 14 15" type="primary">LOC108700221</name>
</gene>
<evidence type="ECO:0000256" key="8">
    <source>
        <dbReference type="ARBA" id="ARBA00023212"/>
    </source>
</evidence>
<evidence type="ECO:0000256" key="9">
    <source>
        <dbReference type="ARBA" id="ARBA00023306"/>
    </source>
</evidence>
<dbReference type="PRINTS" id="PR02089">
    <property type="entry name" value="HAUSAUGMINL3"/>
</dbReference>
<keyword evidence="11" id="KW-1185">Reference proteome</keyword>
<proteinExistence type="inferred from homology"/>
<evidence type="ECO:0000256" key="2">
    <source>
        <dbReference type="ARBA" id="ARBA00009645"/>
    </source>
</evidence>
<keyword evidence="6" id="KW-0498">Mitosis</keyword>
<dbReference type="KEGG" id="xla:108700221"/>
<evidence type="ECO:0000256" key="5">
    <source>
        <dbReference type="ARBA" id="ARBA00022701"/>
    </source>
</evidence>
<comment type="similarity">
    <text evidence="2">Belongs to the HAUS3 family.</text>
</comment>
<dbReference type="GO" id="GO:0072686">
    <property type="term" value="C:mitotic spindle"/>
    <property type="evidence" value="ECO:0000318"/>
    <property type="project" value="GO_Central"/>
</dbReference>
<protein>
    <submittedName>
        <fullName evidence="12 13">HAUS augmin-like complex subunit 3 isoform X1</fullName>
    </submittedName>
</protein>
<keyword evidence="5" id="KW-0493">Microtubule</keyword>
<keyword evidence="9" id="KW-0131">Cell cycle</keyword>
<evidence type="ECO:0000256" key="4">
    <source>
        <dbReference type="ARBA" id="ARBA00022618"/>
    </source>
</evidence>
<dbReference type="InterPro" id="IPR032733">
    <property type="entry name" value="HAUS3_N"/>
</dbReference>
<evidence type="ECO:0000256" key="7">
    <source>
        <dbReference type="ARBA" id="ARBA00023054"/>
    </source>
</evidence>
<dbReference type="Pfam" id="PF14932">
    <property type="entry name" value="HAUS-augmin3"/>
    <property type="match status" value="1"/>
</dbReference>
<reference evidence="12 13" key="1">
    <citation type="submission" date="2022-04" db="UniProtKB">
        <authorList>
            <consortium name="RefSeq"/>
        </authorList>
    </citation>
    <scope>IDENTIFICATION</scope>
    <source>
        <strain evidence="12 13">J_2021</strain>
        <tissue evidence="12 13">Erythrocytes</tissue>
    </source>
</reference>
<dbReference type="OrthoDB" id="2159690at2759"/>
<evidence type="ECO:0000313" key="14">
    <source>
        <dbReference type="RefSeq" id="XP_018088707.1"/>
    </source>
</evidence>
<evidence type="ECO:0000313" key="12">
    <source>
        <dbReference type="RefSeq" id="XP_018088705.1"/>
    </source>
</evidence>
<evidence type="ECO:0000313" key="13">
    <source>
        <dbReference type="RefSeq" id="XP_018088706.1"/>
    </source>
</evidence>
<evidence type="ECO:0000313" key="15">
    <source>
        <dbReference type="RefSeq" id="XP_018088708.1"/>
    </source>
</evidence>
<dbReference type="PANTHER" id="PTHR19378:SF6">
    <property type="entry name" value="HAUS AUGMIN-LIKE COMPLEX SUBUNIT 3 ISOFORM X1"/>
    <property type="match status" value="1"/>
</dbReference>
<organism evidence="12">
    <name type="scientific">Xenopus laevis</name>
    <name type="common">African clawed frog</name>
    <dbReference type="NCBI Taxonomy" id="8355"/>
    <lineage>
        <taxon>Eukaryota</taxon>
        <taxon>Metazoa</taxon>
        <taxon>Chordata</taxon>
        <taxon>Craniata</taxon>
        <taxon>Vertebrata</taxon>
        <taxon>Euteleostomi</taxon>
        <taxon>Amphibia</taxon>
        <taxon>Batrachia</taxon>
        <taxon>Anura</taxon>
        <taxon>Pipoidea</taxon>
        <taxon>Pipidae</taxon>
        <taxon>Xenopodinae</taxon>
        <taxon>Xenopus</taxon>
        <taxon>Xenopus</taxon>
    </lineage>
</organism>
<evidence type="ECO:0000313" key="11">
    <source>
        <dbReference type="Proteomes" id="UP000186698"/>
    </source>
</evidence>
<dbReference type="GO" id="GO:0005815">
    <property type="term" value="C:microtubule organizing center"/>
    <property type="evidence" value="ECO:0000318"/>
    <property type="project" value="GO_Central"/>
</dbReference>
<keyword evidence="7" id="KW-0175">Coiled coil</keyword>
<evidence type="ECO:0000256" key="6">
    <source>
        <dbReference type="ARBA" id="ARBA00022776"/>
    </source>
</evidence>
<dbReference type="CTD" id="108700221"/>
<dbReference type="InterPro" id="IPR026206">
    <property type="entry name" value="HAUS3"/>
</dbReference>
<dbReference type="RefSeq" id="XP_018088705.1">
    <property type="nucleotide sequence ID" value="XM_018233216.2"/>
</dbReference>
<dbReference type="GeneID" id="108700221"/>
<dbReference type="GO" id="GO:0051301">
    <property type="term" value="P:cell division"/>
    <property type="evidence" value="ECO:0007669"/>
    <property type="project" value="UniProtKB-KW"/>
</dbReference>
<dbReference type="GO" id="GO:0031023">
    <property type="term" value="P:microtubule organizing center organization"/>
    <property type="evidence" value="ECO:0000318"/>
    <property type="project" value="GO_Central"/>
</dbReference>
<dbReference type="RefSeq" id="XP_018088708.1">
    <property type="nucleotide sequence ID" value="XM_018233219.2"/>
</dbReference>
<feature type="domain" description="HAUS augmin-like complex subunit 3 N-terminal" evidence="10">
    <location>
        <begin position="44"/>
        <end position="244"/>
    </location>
</feature>
<dbReference type="AlphaFoldDB" id="A0A8J0TNX5"/>